<keyword evidence="3" id="KW-0479">Metal-binding</keyword>
<dbReference type="Proteomes" id="UP000756860">
    <property type="component" value="Unassembled WGS sequence"/>
</dbReference>
<evidence type="ECO:0000256" key="1">
    <source>
        <dbReference type="ARBA" id="ARBA00001922"/>
    </source>
</evidence>
<organism evidence="7 8">
    <name type="scientific">Geomobilimonas luticola</name>
    <dbReference type="NCBI Taxonomy" id="1114878"/>
    <lineage>
        <taxon>Bacteria</taxon>
        <taxon>Pseudomonadati</taxon>
        <taxon>Thermodesulfobacteriota</taxon>
        <taxon>Desulfuromonadia</taxon>
        <taxon>Geobacterales</taxon>
        <taxon>Geobacteraceae</taxon>
        <taxon>Geomobilimonas</taxon>
    </lineage>
</organism>
<feature type="domain" description="B12-binding" evidence="6">
    <location>
        <begin position="9"/>
        <end position="140"/>
    </location>
</feature>
<dbReference type="InterPro" id="IPR006159">
    <property type="entry name" value="Acid_CoA_mut_C"/>
</dbReference>
<protein>
    <submittedName>
        <fullName evidence="7">Cobalamin-dependent protein</fullName>
    </submittedName>
</protein>
<dbReference type="PANTHER" id="PTHR48101:SF1">
    <property type="entry name" value="METHYLMALONYL-COA MUTASE, LARGE SUBUNIT"/>
    <property type="match status" value="1"/>
</dbReference>
<dbReference type="Gene3D" id="6.10.30.10">
    <property type="match status" value="1"/>
</dbReference>
<sequence>MDVAKPTRKPRALIGKIGLDGHNRGAYVVAHGLSLQGVEVIYTGLRQTASTVARAAVQEDVDVIGISSMVGAHLAIVKKLRAELEKLNALDIPVTIGGIIPREDYDKLYAMGVQKIYPTGTEVKEIAEYVFSLVTEKEWKCDVPGTLKGKTLQQMSLVGTACAQCSRTYFPKRRNCPHCLDDAHVKDVELSRTGKLQSFVVTKAAPPGYSVPHAQGYVTLDNGPTLFTLLTEYEEEKLQAGCTMELKCVETRRDENNEPVIGYRFKPV</sequence>
<dbReference type="PANTHER" id="PTHR48101">
    <property type="entry name" value="METHYLMALONYL-COA MUTASE, MITOCHONDRIAL-RELATED"/>
    <property type="match status" value="1"/>
</dbReference>
<gene>
    <name evidence="7" type="ORF">KI810_10475</name>
</gene>
<dbReference type="Pfam" id="PF12172">
    <property type="entry name" value="zf-ChsH2"/>
    <property type="match status" value="1"/>
</dbReference>
<comment type="cofactor">
    <cofactor evidence="1">
        <name>adenosylcob(III)alamin</name>
        <dbReference type="ChEBI" id="CHEBI:18408"/>
    </cofactor>
</comment>
<dbReference type="InterPro" id="IPR012340">
    <property type="entry name" value="NA-bd_OB-fold"/>
</dbReference>
<proteinExistence type="predicted"/>
<name>A0ABS5SDN1_9BACT</name>
<evidence type="ECO:0000313" key="7">
    <source>
        <dbReference type="EMBL" id="MBT0653481.1"/>
    </source>
</evidence>
<dbReference type="InterPro" id="IPR006158">
    <property type="entry name" value="Cobalamin-bd"/>
</dbReference>
<dbReference type="EMBL" id="JAHCVK010000003">
    <property type="protein sequence ID" value="MBT0653481.1"/>
    <property type="molecule type" value="Genomic_DNA"/>
</dbReference>
<dbReference type="SUPFAM" id="SSF50249">
    <property type="entry name" value="Nucleic acid-binding proteins"/>
    <property type="match status" value="1"/>
</dbReference>
<evidence type="ECO:0000313" key="8">
    <source>
        <dbReference type="Proteomes" id="UP000756860"/>
    </source>
</evidence>
<keyword evidence="5" id="KW-0170">Cobalt</keyword>
<evidence type="ECO:0000256" key="2">
    <source>
        <dbReference type="ARBA" id="ARBA00022628"/>
    </source>
</evidence>
<accession>A0ABS5SDN1</accession>
<evidence type="ECO:0000259" key="6">
    <source>
        <dbReference type="PROSITE" id="PS51332"/>
    </source>
</evidence>
<dbReference type="SUPFAM" id="SSF52242">
    <property type="entry name" value="Cobalamin (vitamin B12)-binding domain"/>
    <property type="match status" value="1"/>
</dbReference>
<dbReference type="Pfam" id="PF01796">
    <property type="entry name" value="OB_ChsH2_C"/>
    <property type="match status" value="1"/>
</dbReference>
<keyword evidence="4" id="KW-0413">Isomerase</keyword>
<evidence type="ECO:0000256" key="5">
    <source>
        <dbReference type="ARBA" id="ARBA00023285"/>
    </source>
</evidence>
<dbReference type="CDD" id="cd02071">
    <property type="entry name" value="MM_CoA_mut_B12_BD"/>
    <property type="match status" value="1"/>
</dbReference>
<keyword evidence="2" id="KW-0846">Cobalamin</keyword>
<dbReference type="RefSeq" id="WP_214175474.1">
    <property type="nucleotide sequence ID" value="NZ_JAHCVK010000003.1"/>
</dbReference>
<keyword evidence="8" id="KW-1185">Reference proteome</keyword>
<dbReference type="PROSITE" id="PS51332">
    <property type="entry name" value="B12_BINDING"/>
    <property type="match status" value="1"/>
</dbReference>
<evidence type="ECO:0000256" key="3">
    <source>
        <dbReference type="ARBA" id="ARBA00022723"/>
    </source>
</evidence>
<evidence type="ECO:0000256" key="4">
    <source>
        <dbReference type="ARBA" id="ARBA00023235"/>
    </source>
</evidence>
<dbReference type="NCBIfam" id="TIGR00640">
    <property type="entry name" value="acid_CoA_mut_C"/>
    <property type="match status" value="1"/>
</dbReference>
<dbReference type="Pfam" id="PF02310">
    <property type="entry name" value="B12-binding"/>
    <property type="match status" value="1"/>
</dbReference>
<dbReference type="InterPro" id="IPR022002">
    <property type="entry name" value="ChsH2_Znr"/>
</dbReference>
<dbReference type="InterPro" id="IPR036724">
    <property type="entry name" value="Cobalamin-bd_sf"/>
</dbReference>
<comment type="caution">
    <text evidence="7">The sequence shown here is derived from an EMBL/GenBank/DDBJ whole genome shotgun (WGS) entry which is preliminary data.</text>
</comment>
<dbReference type="InterPro" id="IPR002878">
    <property type="entry name" value="ChsH2_C"/>
</dbReference>
<reference evidence="7 8" key="1">
    <citation type="submission" date="2021-05" db="EMBL/GenBank/DDBJ databases">
        <title>The draft genome of Geobacter luticola JCM 17780.</title>
        <authorList>
            <person name="Xu Z."/>
            <person name="Masuda Y."/>
            <person name="Itoh H."/>
            <person name="Senoo K."/>
        </authorList>
    </citation>
    <scope>NUCLEOTIDE SEQUENCE [LARGE SCALE GENOMIC DNA]</scope>
    <source>
        <strain evidence="7 8">JCM 17780</strain>
    </source>
</reference>
<dbReference type="Gene3D" id="3.40.50.280">
    <property type="entry name" value="Cobalamin-binding domain"/>
    <property type="match status" value="1"/>
</dbReference>